<dbReference type="GO" id="GO:0004471">
    <property type="term" value="F:malate dehydrogenase (decarboxylating) (NAD+) activity"/>
    <property type="evidence" value="ECO:0007669"/>
    <property type="project" value="TreeGrafter"/>
</dbReference>
<proteinExistence type="predicted"/>
<dbReference type="Pfam" id="PF03949">
    <property type="entry name" value="Malic_M"/>
    <property type="match status" value="1"/>
</dbReference>
<organism evidence="2 3">
    <name type="scientific">Camellia sinensis</name>
    <name type="common">Tea plant</name>
    <name type="synonym">Thea sinensis</name>
    <dbReference type="NCBI Taxonomy" id="4442"/>
    <lineage>
        <taxon>Eukaryota</taxon>
        <taxon>Viridiplantae</taxon>
        <taxon>Streptophyta</taxon>
        <taxon>Embryophyta</taxon>
        <taxon>Tracheophyta</taxon>
        <taxon>Spermatophyta</taxon>
        <taxon>Magnoliopsida</taxon>
        <taxon>eudicotyledons</taxon>
        <taxon>Gunneridae</taxon>
        <taxon>Pentapetalae</taxon>
        <taxon>asterids</taxon>
        <taxon>Ericales</taxon>
        <taxon>Theaceae</taxon>
        <taxon>Camellia</taxon>
    </lineage>
</organism>
<dbReference type="InterPro" id="IPR036291">
    <property type="entry name" value="NAD(P)-bd_dom_sf"/>
</dbReference>
<reference evidence="2 3" key="2">
    <citation type="submission" date="2020-07" db="EMBL/GenBank/DDBJ databases">
        <title>Genome assembly of wild tea tree DASZ reveals pedigree and selection history of tea varieties.</title>
        <authorList>
            <person name="Zhang W."/>
        </authorList>
    </citation>
    <scope>NUCLEOTIDE SEQUENCE [LARGE SCALE GENOMIC DNA]</scope>
    <source>
        <strain evidence="3">cv. G240</strain>
        <tissue evidence="2">Leaf</tissue>
    </source>
</reference>
<dbReference type="SUPFAM" id="SSF51735">
    <property type="entry name" value="NAD(P)-binding Rossmann-fold domains"/>
    <property type="match status" value="1"/>
</dbReference>
<gene>
    <name evidence="2" type="ORF">HYC85_009239</name>
</gene>
<dbReference type="PANTHER" id="PTHR23406">
    <property type="entry name" value="MALIC ENZYME-RELATED"/>
    <property type="match status" value="1"/>
</dbReference>
<dbReference type="GO" id="GO:0005739">
    <property type="term" value="C:mitochondrion"/>
    <property type="evidence" value="ECO:0007669"/>
    <property type="project" value="TreeGrafter"/>
</dbReference>
<evidence type="ECO:0000313" key="3">
    <source>
        <dbReference type="Proteomes" id="UP000593564"/>
    </source>
</evidence>
<dbReference type="EMBL" id="JACBKZ010000004">
    <property type="protein sequence ID" value="KAF5951295.1"/>
    <property type="molecule type" value="Genomic_DNA"/>
</dbReference>
<dbReference type="GO" id="GO:0006108">
    <property type="term" value="P:malate metabolic process"/>
    <property type="evidence" value="ECO:0007669"/>
    <property type="project" value="TreeGrafter"/>
</dbReference>
<reference evidence="3" key="1">
    <citation type="journal article" date="2020" name="Nat. Commun.">
        <title>Genome assembly of wild tea tree DASZ reveals pedigree and selection history of tea varieties.</title>
        <authorList>
            <person name="Zhang W."/>
            <person name="Zhang Y."/>
            <person name="Qiu H."/>
            <person name="Guo Y."/>
            <person name="Wan H."/>
            <person name="Zhang X."/>
            <person name="Scossa F."/>
            <person name="Alseekh S."/>
            <person name="Zhang Q."/>
            <person name="Wang P."/>
            <person name="Xu L."/>
            <person name="Schmidt M.H."/>
            <person name="Jia X."/>
            <person name="Li D."/>
            <person name="Zhu A."/>
            <person name="Guo F."/>
            <person name="Chen W."/>
            <person name="Ni D."/>
            <person name="Usadel B."/>
            <person name="Fernie A.R."/>
            <person name="Wen W."/>
        </authorList>
    </citation>
    <scope>NUCLEOTIDE SEQUENCE [LARGE SCALE GENOMIC DNA]</scope>
    <source>
        <strain evidence="3">cv. G240</strain>
    </source>
</reference>
<evidence type="ECO:0000313" key="2">
    <source>
        <dbReference type="EMBL" id="KAF5951295.1"/>
    </source>
</evidence>
<accession>A0A7J7HFA7</accession>
<sequence length="154" mass="17505">MLYFSIEHRRSMLTGTAECTAVDAFNHVGENIAFASGSPFKNVDLGMGTEVGHVNQANNMYLFPGIKMGTLLSGADLISDGMSQEASDSEWYILHNLTTSRRNSEWYFVSSYEKQRLELLLFEQQLLKNWQKDAVTWDLESSGRSSLYLFKSQR</sequence>
<protein>
    <recommendedName>
        <fullName evidence="1">Malic enzyme NAD-binding domain-containing protein</fullName>
    </recommendedName>
</protein>
<dbReference type="PANTHER" id="PTHR23406:SF73">
    <property type="entry name" value="NAD-DEPENDENT MALIC ENZYME 2, MITOCHONDRIAL"/>
    <property type="match status" value="1"/>
</dbReference>
<evidence type="ECO:0000259" key="1">
    <source>
        <dbReference type="Pfam" id="PF03949"/>
    </source>
</evidence>
<dbReference type="Proteomes" id="UP000593564">
    <property type="component" value="Unassembled WGS sequence"/>
</dbReference>
<dbReference type="Gene3D" id="3.40.50.720">
    <property type="entry name" value="NAD(P)-binding Rossmann-like Domain"/>
    <property type="match status" value="1"/>
</dbReference>
<feature type="domain" description="Malic enzyme NAD-binding" evidence="1">
    <location>
        <begin position="14"/>
        <end position="88"/>
    </location>
</feature>
<name>A0A7J7HFA7_CAMSI</name>
<keyword evidence="3" id="KW-1185">Reference proteome</keyword>
<comment type="caution">
    <text evidence="2">The sequence shown here is derived from an EMBL/GenBank/DDBJ whole genome shotgun (WGS) entry which is preliminary data.</text>
</comment>
<dbReference type="InterPro" id="IPR012302">
    <property type="entry name" value="Malic_NAD-bd"/>
</dbReference>
<dbReference type="AlphaFoldDB" id="A0A7J7HFA7"/>
<dbReference type="GO" id="GO:0051287">
    <property type="term" value="F:NAD binding"/>
    <property type="evidence" value="ECO:0007669"/>
    <property type="project" value="InterPro"/>
</dbReference>